<evidence type="ECO:0000256" key="4">
    <source>
        <dbReference type="ARBA" id="ARBA00023163"/>
    </source>
</evidence>
<dbReference type="OrthoDB" id="9779746at2"/>
<dbReference type="InterPro" id="IPR036271">
    <property type="entry name" value="Tet_transcr_reg_TetR-rel_C_sf"/>
</dbReference>
<dbReference type="InterPro" id="IPR050109">
    <property type="entry name" value="HTH-type_TetR-like_transc_reg"/>
</dbReference>
<dbReference type="RefSeq" id="WP_139036581.1">
    <property type="nucleotide sequence ID" value="NZ_VDDA01000005.1"/>
</dbReference>
<sequence length="207" mass="23295">MNSLPPPSPSPFDRSEQRRLRSIKILQVAAEMFNKKGFGGTSLEDVAAELKISKASIYNYFENKQSLLFHVYLRAFELTAIASERAEQQEGSGLDRLVTFITTQVELMLDPDHGPVAVLSETSSLTPEDRQTIQAMARRQDERVRAFIEQGMRDGSIRAENATRVEFLIMGMLNWIPKWFHIGGEWTKNDISASVVQMIVHGIGAPQ</sequence>
<dbReference type="InterPro" id="IPR041490">
    <property type="entry name" value="KstR2_TetR_C"/>
</dbReference>
<dbReference type="Gene3D" id="1.10.10.60">
    <property type="entry name" value="Homeodomain-like"/>
    <property type="match status" value="1"/>
</dbReference>
<name>A0A5C4LGD9_9HYPH</name>
<evidence type="ECO:0000256" key="2">
    <source>
        <dbReference type="ARBA" id="ARBA00023015"/>
    </source>
</evidence>
<dbReference type="Pfam" id="PF17932">
    <property type="entry name" value="TetR_C_24"/>
    <property type="match status" value="1"/>
</dbReference>
<comment type="caution">
    <text evidence="7">The sequence shown here is derived from an EMBL/GenBank/DDBJ whole genome shotgun (WGS) entry which is preliminary data.</text>
</comment>
<dbReference type="AlphaFoldDB" id="A0A5C4LGD9"/>
<keyword evidence="2" id="KW-0805">Transcription regulation</keyword>
<keyword evidence="4" id="KW-0804">Transcription</keyword>
<dbReference type="InterPro" id="IPR009057">
    <property type="entry name" value="Homeodomain-like_sf"/>
</dbReference>
<dbReference type="Proteomes" id="UP000305267">
    <property type="component" value="Unassembled WGS sequence"/>
</dbReference>
<dbReference type="EMBL" id="VDDA01000005">
    <property type="protein sequence ID" value="TNC13022.1"/>
    <property type="molecule type" value="Genomic_DNA"/>
</dbReference>
<dbReference type="PROSITE" id="PS50977">
    <property type="entry name" value="HTH_TETR_2"/>
    <property type="match status" value="1"/>
</dbReference>
<dbReference type="PROSITE" id="PS01081">
    <property type="entry name" value="HTH_TETR_1"/>
    <property type="match status" value="1"/>
</dbReference>
<dbReference type="GO" id="GO:0003700">
    <property type="term" value="F:DNA-binding transcription factor activity"/>
    <property type="evidence" value="ECO:0007669"/>
    <property type="project" value="TreeGrafter"/>
</dbReference>
<dbReference type="PANTHER" id="PTHR30055:SF175">
    <property type="entry name" value="HTH-TYPE TRANSCRIPTIONAL REPRESSOR KSTR2"/>
    <property type="match status" value="1"/>
</dbReference>
<keyword evidence="1" id="KW-0678">Repressor</keyword>
<evidence type="ECO:0000313" key="7">
    <source>
        <dbReference type="EMBL" id="TNC13022.1"/>
    </source>
</evidence>
<evidence type="ECO:0000256" key="3">
    <source>
        <dbReference type="ARBA" id="ARBA00023125"/>
    </source>
</evidence>
<evidence type="ECO:0000313" key="8">
    <source>
        <dbReference type="Proteomes" id="UP000305267"/>
    </source>
</evidence>
<reference evidence="7 8" key="1">
    <citation type="submission" date="2019-06" db="EMBL/GenBank/DDBJ databases">
        <title>Genome of Methylobacterium sp. 17Sr1-39.</title>
        <authorList>
            <person name="Seo T."/>
        </authorList>
    </citation>
    <scope>NUCLEOTIDE SEQUENCE [LARGE SCALE GENOMIC DNA]</scope>
    <source>
        <strain evidence="7 8">17Sr1-39</strain>
    </source>
</reference>
<evidence type="ECO:0000259" key="6">
    <source>
        <dbReference type="PROSITE" id="PS50977"/>
    </source>
</evidence>
<gene>
    <name evidence="7" type="ORF">FF100_15550</name>
</gene>
<evidence type="ECO:0000256" key="5">
    <source>
        <dbReference type="PROSITE-ProRule" id="PRU00335"/>
    </source>
</evidence>
<dbReference type="SUPFAM" id="SSF46689">
    <property type="entry name" value="Homeodomain-like"/>
    <property type="match status" value="1"/>
</dbReference>
<feature type="DNA-binding region" description="H-T-H motif" evidence="5">
    <location>
        <begin position="42"/>
        <end position="61"/>
    </location>
</feature>
<dbReference type="PRINTS" id="PR00455">
    <property type="entry name" value="HTHTETR"/>
</dbReference>
<dbReference type="InterPro" id="IPR023772">
    <property type="entry name" value="DNA-bd_HTH_TetR-type_CS"/>
</dbReference>
<feature type="domain" description="HTH tetR-type" evidence="6">
    <location>
        <begin position="19"/>
        <end position="79"/>
    </location>
</feature>
<organism evidence="7 8">
    <name type="scientific">Methylobacterium terricola</name>
    <dbReference type="NCBI Taxonomy" id="2583531"/>
    <lineage>
        <taxon>Bacteria</taxon>
        <taxon>Pseudomonadati</taxon>
        <taxon>Pseudomonadota</taxon>
        <taxon>Alphaproteobacteria</taxon>
        <taxon>Hyphomicrobiales</taxon>
        <taxon>Methylobacteriaceae</taxon>
        <taxon>Methylobacterium</taxon>
    </lineage>
</organism>
<dbReference type="Pfam" id="PF00440">
    <property type="entry name" value="TetR_N"/>
    <property type="match status" value="1"/>
</dbReference>
<dbReference type="GO" id="GO:0000976">
    <property type="term" value="F:transcription cis-regulatory region binding"/>
    <property type="evidence" value="ECO:0007669"/>
    <property type="project" value="TreeGrafter"/>
</dbReference>
<keyword evidence="8" id="KW-1185">Reference proteome</keyword>
<dbReference type="Gene3D" id="1.10.357.10">
    <property type="entry name" value="Tetracycline Repressor, domain 2"/>
    <property type="match status" value="1"/>
</dbReference>
<keyword evidence="3 5" id="KW-0238">DNA-binding</keyword>
<dbReference type="SUPFAM" id="SSF48498">
    <property type="entry name" value="Tetracyclin repressor-like, C-terminal domain"/>
    <property type="match status" value="1"/>
</dbReference>
<evidence type="ECO:0000256" key="1">
    <source>
        <dbReference type="ARBA" id="ARBA00022491"/>
    </source>
</evidence>
<proteinExistence type="predicted"/>
<accession>A0A5C4LGD9</accession>
<protein>
    <submittedName>
        <fullName evidence="7">TetR/AcrR family transcriptional regulator</fullName>
    </submittedName>
</protein>
<dbReference type="PANTHER" id="PTHR30055">
    <property type="entry name" value="HTH-TYPE TRANSCRIPTIONAL REGULATOR RUTR"/>
    <property type="match status" value="1"/>
</dbReference>
<dbReference type="InterPro" id="IPR001647">
    <property type="entry name" value="HTH_TetR"/>
</dbReference>